<reference evidence="1" key="2">
    <citation type="submission" date="2019-08" db="EMBL/GenBank/DDBJ databases">
        <authorList>
            <consortium name="NCBI Pathogen Detection Project"/>
        </authorList>
    </citation>
    <scope>NUCLEOTIDE SEQUENCE</scope>
    <source>
        <strain evidence="1">SSI_AA433</strain>
    </source>
</reference>
<gene>
    <name evidence="1" type="ORF">GTH72_22515</name>
</gene>
<evidence type="ECO:0000313" key="1">
    <source>
        <dbReference type="EMBL" id="HAD1082743.1"/>
    </source>
</evidence>
<proteinExistence type="predicted"/>
<accession>A0A709RWA0</accession>
<name>A0A709RWA0_SALTM</name>
<protein>
    <submittedName>
        <fullName evidence="1">Uncharacterized protein</fullName>
    </submittedName>
</protein>
<organism evidence="1">
    <name type="scientific">Salmonella typhimurium</name>
    <dbReference type="NCBI Taxonomy" id="90371"/>
    <lineage>
        <taxon>Bacteria</taxon>
        <taxon>Pseudomonadati</taxon>
        <taxon>Pseudomonadota</taxon>
        <taxon>Gammaproteobacteria</taxon>
        <taxon>Enterobacterales</taxon>
        <taxon>Enterobacteriaceae</taxon>
        <taxon>Salmonella</taxon>
    </lineage>
</organism>
<sequence length="211" mass="24858">MTRLSLSDMGIDLTTELASLMKLSVSDKWFIGKSFIDEFTSAIISNDIKKLKSLSDAYHNIDYPQPDSWLLAYEKNVLSVFDAIKKKLYPICSLSVLIEWFEIEYDHHGWGDIFVEGFRNLKQKGIEFINPDFHPYKYADEGMPYIEHWCRQELLKNDCPFVSENSIDYVFEMIDRIREIQNHSVDSDLYCFISHNKGLRMIDRNNDTFIR</sequence>
<dbReference type="EMBL" id="DAANRG010000028">
    <property type="protein sequence ID" value="HAD1082743.1"/>
    <property type="molecule type" value="Genomic_DNA"/>
</dbReference>
<reference evidence="1" key="1">
    <citation type="journal article" date="2018" name="Genome Biol.">
        <title>SKESA: strategic k-mer extension for scrupulous assemblies.</title>
        <authorList>
            <person name="Souvorov A."/>
            <person name="Agarwala R."/>
            <person name="Lipman D.J."/>
        </authorList>
    </citation>
    <scope>NUCLEOTIDE SEQUENCE</scope>
    <source>
        <strain evidence="1">SSI_AA433</strain>
    </source>
</reference>
<comment type="caution">
    <text evidence="1">The sequence shown here is derived from an EMBL/GenBank/DDBJ whole genome shotgun (WGS) entry which is preliminary data.</text>
</comment>
<dbReference type="AlphaFoldDB" id="A0A709RWA0"/>